<evidence type="ECO:0000313" key="10">
    <source>
        <dbReference type="Proteomes" id="UP001549164"/>
    </source>
</evidence>
<dbReference type="SMART" id="SM01311">
    <property type="entry name" value="RPOL_N"/>
    <property type="match status" value="1"/>
</dbReference>
<dbReference type="SUPFAM" id="SSF56672">
    <property type="entry name" value="DNA/RNA polymerases"/>
    <property type="match status" value="1"/>
</dbReference>
<evidence type="ECO:0000259" key="8">
    <source>
        <dbReference type="SMART" id="SM01311"/>
    </source>
</evidence>
<feature type="domain" description="DNA-directed RNA polymerase N-terminal" evidence="8">
    <location>
        <begin position="10"/>
        <end position="290"/>
    </location>
</feature>
<dbReference type="PANTHER" id="PTHR10102">
    <property type="entry name" value="DNA-DIRECTED RNA POLYMERASE, MITOCHONDRIAL"/>
    <property type="match status" value="1"/>
</dbReference>
<dbReference type="InterPro" id="IPR024075">
    <property type="entry name" value="DNA-dir_RNA_pol_helix_hairp_sf"/>
</dbReference>
<dbReference type="InterPro" id="IPR002092">
    <property type="entry name" value="DNA-dir_Rpol_phage-type"/>
</dbReference>
<dbReference type="Proteomes" id="UP001549164">
    <property type="component" value="Unassembled WGS sequence"/>
</dbReference>
<keyword evidence="4 9" id="KW-0808">Transferase</keyword>
<keyword evidence="6" id="KW-0804">Transcription</keyword>
<dbReference type="EMBL" id="JBEPLY010000011">
    <property type="protein sequence ID" value="MET3601148.1"/>
    <property type="molecule type" value="Genomic_DNA"/>
</dbReference>
<protein>
    <recommendedName>
        <fullName evidence="2">DNA-directed RNA polymerase</fullName>
        <ecNumber evidence="2">2.7.7.6</ecNumber>
    </recommendedName>
</protein>
<evidence type="ECO:0000256" key="2">
    <source>
        <dbReference type="ARBA" id="ARBA00012418"/>
    </source>
</evidence>
<dbReference type="PROSITE" id="PS00489">
    <property type="entry name" value="RNA_POL_PHAGE_2"/>
    <property type="match status" value="1"/>
</dbReference>
<comment type="similarity">
    <text evidence="1">Belongs to the phage and mitochondrial RNA polymerase family.</text>
</comment>
<evidence type="ECO:0000256" key="7">
    <source>
        <dbReference type="ARBA" id="ARBA00048552"/>
    </source>
</evidence>
<comment type="caution">
    <text evidence="9">The sequence shown here is derived from an EMBL/GenBank/DDBJ whole genome shotgun (WGS) entry which is preliminary data.</text>
</comment>
<dbReference type="InterPro" id="IPR046950">
    <property type="entry name" value="DNA-dir_Rpol_C_phage-type"/>
</dbReference>
<dbReference type="PROSITE" id="PS00900">
    <property type="entry name" value="RNA_POL_PHAGE_1"/>
    <property type="match status" value="1"/>
</dbReference>
<dbReference type="Pfam" id="PF14700">
    <property type="entry name" value="RPOL_N"/>
    <property type="match status" value="1"/>
</dbReference>
<sequence length="841" mass="94375">MTNQYKDLLKVQLELEDEMLSAGRDRFYKAIEDAKARGEESSTTYGNRLIKQLVMPTASAIEEFLQEADSGRAGKRHSAVRYLRLLDPETTAYLALKRVLDGITKQHTLQHVSIAVASALQSEVWMTKFKDAHPDKFAVTMRHVSSATSRRHAENVARIMAGRVGVTEDWPTTDKLQIGAKLIELLQEKTGLVHVVRRTVNARDTRVYVEATPATLEWITNANERMDELTPAFLPTVIPPKKWEDVYTGGYHSGLTRNLHLVKGVNGNHLEELDNFGMTDVLRSVNAMQETPWRVNKPVLDILCEAWNSDMRLAALPPMEADALPPKPGDIETNDDTRKEWKRKAAKVHASNSKLRSKRLQLRKIIEIARKFEDFEAIYFPHQLDFRGRAYCVPMFLNPQGPDHAKSLLTFAQGKAIGTGDGPRWLAIHGSNTYGYDKVSLDARVDWVIEHESQIIEAATLPLDDGLKFWAGADKPWQFLAFCLEWAAYKREGAAFKSSLPIALDGSCNGLQHYSAALRDPVGGRAVNLLPSDKPQDIYAKVAEVTQGLVESFICPDSSKNGTILGLEKLRETWARFGIDEREMAHRWLAFGLNRKLTKRSVMTLPYGSTTFSCREFLQEATEDQIAAGKPNVFALGPEDEGIFRATMWLQPLVWQAIGEVVKAARVGMDWLKDCAKLAAKEGLPVIWETPDGFLVQQMYRNTKARRIVTKLDGFTTKLTLREDLPTLDKKRQASGIAPNWVHSMDATAMRMFVNLAKERGLDRFALVHDSYGTTAADVGVMADCLREAFISLYTLSDPLASFRVDVAMLLSDELLEKLPALPDKGILDIQRVAESDFFFA</sequence>
<dbReference type="RefSeq" id="WP_354434996.1">
    <property type="nucleotide sequence ID" value="NZ_JBEPLY010000011.1"/>
</dbReference>
<keyword evidence="10" id="KW-1185">Reference proteome</keyword>
<organism evidence="9 10">
    <name type="scientific">Martelella mangrovi</name>
    <dbReference type="NCBI Taxonomy" id="1397477"/>
    <lineage>
        <taxon>Bacteria</taxon>
        <taxon>Pseudomonadati</taxon>
        <taxon>Pseudomonadota</taxon>
        <taxon>Alphaproteobacteria</taxon>
        <taxon>Hyphomicrobiales</taxon>
        <taxon>Aurantimonadaceae</taxon>
        <taxon>Martelella</taxon>
    </lineage>
</organism>
<keyword evidence="3 9" id="KW-0240">DNA-directed RNA polymerase</keyword>
<dbReference type="Gene3D" id="1.10.1320.10">
    <property type="entry name" value="DNA-directed RNA polymerase, N-terminal domain"/>
    <property type="match status" value="1"/>
</dbReference>
<dbReference type="InterPro" id="IPR037159">
    <property type="entry name" value="RNA_POL_N_sf"/>
</dbReference>
<dbReference type="Pfam" id="PF00940">
    <property type="entry name" value="RNA_pol"/>
    <property type="match status" value="1"/>
</dbReference>
<dbReference type="Gene3D" id="1.10.287.280">
    <property type="match status" value="1"/>
</dbReference>
<comment type="catalytic activity">
    <reaction evidence="7">
        <text>RNA(n) + a ribonucleoside 5'-triphosphate = RNA(n+1) + diphosphate</text>
        <dbReference type="Rhea" id="RHEA:21248"/>
        <dbReference type="Rhea" id="RHEA-COMP:14527"/>
        <dbReference type="Rhea" id="RHEA-COMP:17342"/>
        <dbReference type="ChEBI" id="CHEBI:33019"/>
        <dbReference type="ChEBI" id="CHEBI:61557"/>
        <dbReference type="ChEBI" id="CHEBI:140395"/>
        <dbReference type="EC" id="2.7.7.6"/>
    </reaction>
</comment>
<dbReference type="Gene3D" id="1.10.287.260">
    <property type="match status" value="1"/>
</dbReference>
<name>A0ABV2IE29_9HYPH</name>
<reference evidence="9 10" key="1">
    <citation type="submission" date="2024-06" db="EMBL/GenBank/DDBJ databases">
        <title>Genomic Encyclopedia of Type Strains, Phase IV (KMG-IV): sequencing the most valuable type-strain genomes for metagenomic binning, comparative biology and taxonomic classification.</title>
        <authorList>
            <person name="Goeker M."/>
        </authorList>
    </citation>
    <scope>NUCLEOTIDE SEQUENCE [LARGE SCALE GENOMIC DNA]</scope>
    <source>
        <strain evidence="9 10">DSM 28102</strain>
    </source>
</reference>
<evidence type="ECO:0000313" key="9">
    <source>
        <dbReference type="EMBL" id="MET3601148.1"/>
    </source>
</evidence>
<dbReference type="EC" id="2.7.7.6" evidence="2"/>
<accession>A0ABV2IE29</accession>
<dbReference type="GO" id="GO:0003899">
    <property type="term" value="F:DNA-directed RNA polymerase activity"/>
    <property type="evidence" value="ECO:0007669"/>
    <property type="project" value="UniProtKB-EC"/>
</dbReference>
<proteinExistence type="inferred from homology"/>
<evidence type="ECO:0000256" key="1">
    <source>
        <dbReference type="ARBA" id="ARBA00009493"/>
    </source>
</evidence>
<evidence type="ECO:0000256" key="3">
    <source>
        <dbReference type="ARBA" id="ARBA00022478"/>
    </source>
</evidence>
<evidence type="ECO:0000256" key="5">
    <source>
        <dbReference type="ARBA" id="ARBA00022695"/>
    </source>
</evidence>
<dbReference type="Gene3D" id="1.10.150.20">
    <property type="entry name" value="5' to 3' exonuclease, C-terminal subdomain"/>
    <property type="match status" value="1"/>
</dbReference>
<dbReference type="PANTHER" id="PTHR10102:SF0">
    <property type="entry name" value="DNA-DIRECTED RNA POLYMERASE, MITOCHONDRIAL"/>
    <property type="match status" value="1"/>
</dbReference>
<gene>
    <name evidence="9" type="ORF">ABID12_003099</name>
</gene>
<dbReference type="GO" id="GO:0000428">
    <property type="term" value="C:DNA-directed RNA polymerase complex"/>
    <property type="evidence" value="ECO:0007669"/>
    <property type="project" value="UniProtKB-KW"/>
</dbReference>
<keyword evidence="5 9" id="KW-0548">Nucleotidyltransferase</keyword>
<dbReference type="InterPro" id="IPR029262">
    <property type="entry name" value="RPOL_N"/>
</dbReference>
<evidence type="ECO:0000256" key="6">
    <source>
        <dbReference type="ARBA" id="ARBA00023163"/>
    </source>
</evidence>
<dbReference type="InterPro" id="IPR043502">
    <property type="entry name" value="DNA/RNA_pol_sf"/>
</dbReference>
<evidence type="ECO:0000256" key="4">
    <source>
        <dbReference type="ARBA" id="ARBA00022679"/>
    </source>
</evidence>